<evidence type="ECO:0000256" key="4">
    <source>
        <dbReference type="ARBA" id="ARBA00013638"/>
    </source>
</evidence>
<evidence type="ECO:0000259" key="16">
    <source>
        <dbReference type="PROSITE" id="PS50157"/>
    </source>
</evidence>
<feature type="region of interest" description="Disordered" evidence="15">
    <location>
        <begin position="77"/>
        <end position="186"/>
    </location>
</feature>
<accession>A0AA38IJ20</accession>
<gene>
    <name evidence="17" type="ORF">Zmor_014064</name>
</gene>
<proteinExistence type="inferred from homology"/>
<dbReference type="PANTHER" id="PTHR24392">
    <property type="entry name" value="ZINC FINGER PROTEIN"/>
    <property type="match status" value="1"/>
</dbReference>
<evidence type="ECO:0000256" key="14">
    <source>
        <dbReference type="SAM" id="Coils"/>
    </source>
</evidence>
<feature type="domain" description="C2H2-type" evidence="16">
    <location>
        <begin position="300"/>
        <end position="327"/>
    </location>
</feature>
<evidence type="ECO:0000313" key="18">
    <source>
        <dbReference type="Proteomes" id="UP001168821"/>
    </source>
</evidence>
<dbReference type="PROSITE" id="PS50157">
    <property type="entry name" value="ZINC_FINGER_C2H2_2"/>
    <property type="match status" value="2"/>
</dbReference>
<feature type="compositionally biased region" description="Low complexity" evidence="15">
    <location>
        <begin position="440"/>
        <end position="453"/>
    </location>
</feature>
<keyword evidence="12" id="KW-0539">Nucleus</keyword>
<comment type="subcellular location">
    <subcellularLocation>
        <location evidence="2">Nucleus</location>
    </subcellularLocation>
</comment>
<dbReference type="FunFam" id="3.30.160.60:FF:001482">
    <property type="entry name" value="Hunchback"/>
    <property type="match status" value="1"/>
</dbReference>
<evidence type="ECO:0000256" key="1">
    <source>
        <dbReference type="ARBA" id="ARBA00003983"/>
    </source>
</evidence>
<dbReference type="PROSITE" id="PS00028">
    <property type="entry name" value="ZINC_FINGER_C2H2_1"/>
    <property type="match status" value="3"/>
</dbReference>
<keyword evidence="11" id="KW-0238">DNA-binding</keyword>
<keyword evidence="10" id="KW-0862">Zinc</keyword>
<dbReference type="PANTHER" id="PTHR24392:SF49">
    <property type="entry name" value="PROTEIN HUNCHBACK"/>
    <property type="match status" value="1"/>
</dbReference>
<dbReference type="AlphaFoldDB" id="A0AA38IJ20"/>
<comment type="caution">
    <text evidence="17">The sequence shown here is derived from an EMBL/GenBank/DDBJ whole genome shotgun (WGS) entry which is preliminary data.</text>
</comment>
<feature type="coiled-coil region" evidence="14">
    <location>
        <begin position="507"/>
        <end position="534"/>
    </location>
</feature>
<dbReference type="InterPro" id="IPR036236">
    <property type="entry name" value="Znf_C2H2_sf"/>
</dbReference>
<feature type="region of interest" description="Disordered" evidence="15">
    <location>
        <begin position="376"/>
        <end position="399"/>
    </location>
</feature>
<dbReference type="Gene3D" id="3.30.160.60">
    <property type="entry name" value="Classic Zinc Finger"/>
    <property type="match status" value="3"/>
</dbReference>
<evidence type="ECO:0000256" key="12">
    <source>
        <dbReference type="ARBA" id="ARBA00023242"/>
    </source>
</evidence>
<sequence>MYRKSWSFRKRSREGMYWRGEVKANQCIKIEMIDKDMTSAFMQGGSVRPINNYQSNIMEPRSPHTAWQINPAQIAKHQPMEEDKNDSGVASGSDFHSSSPGSDTSSQDLQHAYHQSQTQNTQANRFYSPPTLPQAMAMFGMNPYSHNPLTPPNSEPLVSPKSEKEEKDLDTTLTPCASPNEVKNEEEDHLRRLQMTMEKNLHLSPRNGEHSMDAQSNKSDDADEYEEALRVPKVNSHGKLKTFKCKQCDFVANTKIDQWNHSKIHIREEKMLTCPRCPFVTEYKHHLEYHMRNHAGSKPFHCSKCDYSCVNKSMLNSHMKSHSNVYRFSCRDCNYATKYCHSLKLHLRRYEHNPSVVLDEEGNPCPDIIIDVYGTRRGPKVKSQPQPSETPTRPERHAFSLNPMLPQQLPFGNYPFFTGFPNPQILQQLIQERQALIASACASSPPPSAQAEPAEPDTKVLDLSKPGTSGLAQQHKNRRKGPAFRVDPSTVNDSEDDDDASTTMFDNVEVVQNLEEKKEEVACSENDASDNNNNKENKSCQYCKITFGDDVLYSIHMGIHGFHNPFVCNLCGQECTDRVSFFLHTIRASHS</sequence>
<feature type="compositionally biased region" description="Polar residues" evidence="15">
    <location>
        <begin position="107"/>
        <end position="125"/>
    </location>
</feature>
<dbReference type="GO" id="GO:0040034">
    <property type="term" value="P:regulation of development, heterochronic"/>
    <property type="evidence" value="ECO:0007669"/>
    <property type="project" value="UniProtKB-ARBA"/>
</dbReference>
<dbReference type="SMART" id="SM00355">
    <property type="entry name" value="ZnF_C2H2"/>
    <property type="match status" value="6"/>
</dbReference>
<evidence type="ECO:0000256" key="7">
    <source>
        <dbReference type="ARBA" id="ARBA00022723"/>
    </source>
</evidence>
<feature type="region of interest" description="Disordered" evidence="15">
    <location>
        <begin position="440"/>
        <end position="502"/>
    </location>
</feature>
<dbReference type="Pfam" id="PF00096">
    <property type="entry name" value="zf-C2H2"/>
    <property type="match status" value="1"/>
</dbReference>
<comment type="similarity">
    <text evidence="3">Belongs to the hunchback C2H2-type zinc-finger protein family.</text>
</comment>
<reference evidence="17" key="1">
    <citation type="journal article" date="2023" name="G3 (Bethesda)">
        <title>Whole genome assemblies of Zophobas morio and Tenebrio molitor.</title>
        <authorList>
            <person name="Kaur S."/>
            <person name="Stinson S.A."/>
            <person name="diCenzo G.C."/>
        </authorList>
    </citation>
    <scope>NUCLEOTIDE SEQUENCE</scope>
    <source>
        <strain evidence="17">QUZm001</strain>
    </source>
</reference>
<dbReference type="GO" id="GO:0000122">
    <property type="term" value="P:negative regulation of transcription by RNA polymerase II"/>
    <property type="evidence" value="ECO:0007669"/>
    <property type="project" value="UniProtKB-ARBA"/>
</dbReference>
<evidence type="ECO:0000256" key="10">
    <source>
        <dbReference type="ARBA" id="ARBA00022833"/>
    </source>
</evidence>
<protein>
    <recommendedName>
        <fullName evidence="4">Protein hunchback</fullName>
    </recommendedName>
</protein>
<keyword evidence="8" id="KW-0677">Repeat</keyword>
<dbReference type="GO" id="GO:0000977">
    <property type="term" value="F:RNA polymerase II transcription regulatory region sequence-specific DNA binding"/>
    <property type="evidence" value="ECO:0007669"/>
    <property type="project" value="UniProtKB-ARBA"/>
</dbReference>
<evidence type="ECO:0000256" key="8">
    <source>
        <dbReference type="ARBA" id="ARBA00022737"/>
    </source>
</evidence>
<dbReference type="InterPro" id="IPR013087">
    <property type="entry name" value="Znf_C2H2_type"/>
</dbReference>
<evidence type="ECO:0000256" key="5">
    <source>
        <dbReference type="ARBA" id="ARBA00022473"/>
    </source>
</evidence>
<evidence type="ECO:0000256" key="15">
    <source>
        <dbReference type="SAM" id="MobiDB-lite"/>
    </source>
</evidence>
<dbReference type="EMBL" id="JALNTZ010000004">
    <property type="protein sequence ID" value="KAJ3654912.1"/>
    <property type="molecule type" value="Genomic_DNA"/>
</dbReference>
<name>A0AA38IJ20_9CUCU</name>
<evidence type="ECO:0000256" key="11">
    <source>
        <dbReference type="ARBA" id="ARBA00023125"/>
    </source>
</evidence>
<feature type="domain" description="C2H2-type" evidence="16">
    <location>
        <begin position="272"/>
        <end position="299"/>
    </location>
</feature>
<dbReference type="GO" id="GO:0005634">
    <property type="term" value="C:nucleus"/>
    <property type="evidence" value="ECO:0007669"/>
    <property type="project" value="UniProtKB-SubCell"/>
</dbReference>
<evidence type="ECO:0000256" key="9">
    <source>
        <dbReference type="ARBA" id="ARBA00022771"/>
    </source>
</evidence>
<dbReference type="SUPFAM" id="SSF57667">
    <property type="entry name" value="beta-beta-alpha zinc fingers"/>
    <property type="match status" value="3"/>
</dbReference>
<dbReference type="FunFam" id="3.30.160.60:FF:001301">
    <property type="entry name" value="Blast:Protein hunchback"/>
    <property type="match status" value="1"/>
</dbReference>
<feature type="compositionally biased region" description="Basic and acidic residues" evidence="15">
    <location>
        <begin position="161"/>
        <end position="170"/>
    </location>
</feature>
<evidence type="ECO:0000256" key="3">
    <source>
        <dbReference type="ARBA" id="ARBA00007746"/>
    </source>
</evidence>
<keyword evidence="6" id="KW-0302">Gap protein</keyword>
<keyword evidence="9 13" id="KW-0863">Zinc-finger</keyword>
<keyword evidence="7" id="KW-0479">Metal-binding</keyword>
<evidence type="ECO:0000256" key="6">
    <source>
        <dbReference type="ARBA" id="ARBA00022492"/>
    </source>
</evidence>
<feature type="compositionally biased region" description="Low complexity" evidence="15">
    <location>
        <begin position="91"/>
        <end position="106"/>
    </location>
</feature>
<dbReference type="GO" id="GO:0008270">
    <property type="term" value="F:zinc ion binding"/>
    <property type="evidence" value="ECO:0007669"/>
    <property type="project" value="UniProtKB-KW"/>
</dbReference>
<dbReference type="Proteomes" id="UP001168821">
    <property type="component" value="Unassembled WGS sequence"/>
</dbReference>
<dbReference type="GO" id="GO:0035282">
    <property type="term" value="P:segmentation"/>
    <property type="evidence" value="ECO:0007669"/>
    <property type="project" value="UniProtKB-KW"/>
</dbReference>
<evidence type="ECO:0000256" key="2">
    <source>
        <dbReference type="ARBA" id="ARBA00004123"/>
    </source>
</evidence>
<keyword evidence="5" id="KW-0217">Developmental protein</keyword>
<evidence type="ECO:0000256" key="13">
    <source>
        <dbReference type="PROSITE-ProRule" id="PRU00042"/>
    </source>
</evidence>
<comment type="function">
    <text evidence="1">Gap class segmentation protein that controls development of head structures.</text>
</comment>
<feature type="region of interest" description="Disordered" evidence="15">
    <location>
        <begin position="202"/>
        <end position="225"/>
    </location>
</feature>
<evidence type="ECO:0000313" key="17">
    <source>
        <dbReference type="EMBL" id="KAJ3654912.1"/>
    </source>
</evidence>
<keyword evidence="18" id="KW-1185">Reference proteome</keyword>
<organism evidence="17 18">
    <name type="scientific">Zophobas morio</name>
    <dbReference type="NCBI Taxonomy" id="2755281"/>
    <lineage>
        <taxon>Eukaryota</taxon>
        <taxon>Metazoa</taxon>
        <taxon>Ecdysozoa</taxon>
        <taxon>Arthropoda</taxon>
        <taxon>Hexapoda</taxon>
        <taxon>Insecta</taxon>
        <taxon>Pterygota</taxon>
        <taxon>Neoptera</taxon>
        <taxon>Endopterygota</taxon>
        <taxon>Coleoptera</taxon>
        <taxon>Polyphaga</taxon>
        <taxon>Cucujiformia</taxon>
        <taxon>Tenebrionidae</taxon>
        <taxon>Zophobas</taxon>
    </lineage>
</organism>
<keyword evidence="14" id="KW-0175">Coiled coil</keyword>